<proteinExistence type="predicted"/>
<feature type="region of interest" description="Disordered" evidence="1">
    <location>
        <begin position="33"/>
        <end position="102"/>
    </location>
</feature>
<dbReference type="HOGENOM" id="CLU_2282583_0_0_1"/>
<evidence type="ECO:0000313" key="3">
    <source>
        <dbReference type="Proteomes" id="UP000026915"/>
    </source>
</evidence>
<dbReference type="EMBL" id="CM001882">
    <property type="protein sequence ID" value="EOY03873.1"/>
    <property type="molecule type" value="Genomic_DNA"/>
</dbReference>
<name>A0A061EGT4_THECC</name>
<dbReference type="Gramene" id="EOY03873">
    <property type="protein sequence ID" value="EOY03873"/>
    <property type="gene ID" value="TCM_019082"/>
</dbReference>
<dbReference type="AlphaFoldDB" id="A0A061EGT4"/>
<protein>
    <submittedName>
        <fullName evidence="2">Uncharacterized protein</fullName>
    </submittedName>
</protein>
<dbReference type="InParanoid" id="A0A061EGT4"/>
<evidence type="ECO:0000256" key="1">
    <source>
        <dbReference type="SAM" id="MobiDB-lite"/>
    </source>
</evidence>
<dbReference type="Proteomes" id="UP000026915">
    <property type="component" value="Chromosome 4"/>
</dbReference>
<accession>A0A061EGT4</accession>
<organism evidence="2 3">
    <name type="scientific">Theobroma cacao</name>
    <name type="common">Cacao</name>
    <name type="synonym">Cocoa</name>
    <dbReference type="NCBI Taxonomy" id="3641"/>
    <lineage>
        <taxon>Eukaryota</taxon>
        <taxon>Viridiplantae</taxon>
        <taxon>Streptophyta</taxon>
        <taxon>Embryophyta</taxon>
        <taxon>Tracheophyta</taxon>
        <taxon>Spermatophyta</taxon>
        <taxon>Magnoliopsida</taxon>
        <taxon>eudicotyledons</taxon>
        <taxon>Gunneridae</taxon>
        <taxon>Pentapetalae</taxon>
        <taxon>rosids</taxon>
        <taxon>malvids</taxon>
        <taxon>Malvales</taxon>
        <taxon>Malvaceae</taxon>
        <taxon>Byttnerioideae</taxon>
        <taxon>Theobroma</taxon>
    </lineage>
</organism>
<feature type="compositionally biased region" description="Basic residues" evidence="1">
    <location>
        <begin position="56"/>
        <end position="89"/>
    </location>
</feature>
<gene>
    <name evidence="2" type="ORF">TCM_019082</name>
</gene>
<keyword evidence="3" id="KW-1185">Reference proteome</keyword>
<evidence type="ECO:0000313" key="2">
    <source>
        <dbReference type="EMBL" id="EOY03873.1"/>
    </source>
</evidence>
<sequence length="102" mass="11533">MKKEGSEVQLAGCVPHPARHLLHLASREKFASGKVVERAPSRAQESGIKEETLKHSEKKKKDLHIKKIFQISRGKREKPQTKKRRRKKEGRGLFLSAAGLGE</sequence>
<reference evidence="2 3" key="1">
    <citation type="journal article" date="2013" name="Genome Biol.">
        <title>The genome sequence of the most widely cultivated cacao type and its use to identify candidate genes regulating pod color.</title>
        <authorList>
            <person name="Motamayor J.C."/>
            <person name="Mockaitis K."/>
            <person name="Schmutz J."/>
            <person name="Haiminen N."/>
            <person name="Iii D.L."/>
            <person name="Cornejo O."/>
            <person name="Findley S.D."/>
            <person name="Zheng P."/>
            <person name="Utro F."/>
            <person name="Royaert S."/>
            <person name="Saski C."/>
            <person name="Jenkins J."/>
            <person name="Podicheti R."/>
            <person name="Zhao M."/>
            <person name="Scheffler B.E."/>
            <person name="Stack J.C."/>
            <person name="Feltus F.A."/>
            <person name="Mustiga G.M."/>
            <person name="Amores F."/>
            <person name="Phillips W."/>
            <person name="Marelli J.P."/>
            <person name="May G.D."/>
            <person name="Shapiro H."/>
            <person name="Ma J."/>
            <person name="Bustamante C.D."/>
            <person name="Schnell R.J."/>
            <person name="Main D."/>
            <person name="Gilbert D."/>
            <person name="Parida L."/>
            <person name="Kuhn D.N."/>
        </authorList>
    </citation>
    <scope>NUCLEOTIDE SEQUENCE [LARGE SCALE GENOMIC DNA]</scope>
    <source>
        <strain evidence="3">cv. Matina 1-6</strain>
    </source>
</reference>